<dbReference type="InterPro" id="IPR050953">
    <property type="entry name" value="N4_N6_ade-DNA_methylase"/>
</dbReference>
<dbReference type="Pfam" id="PF02384">
    <property type="entry name" value="N6_Mtase"/>
    <property type="match status" value="1"/>
</dbReference>
<dbReference type="EMBL" id="PVWG01000067">
    <property type="protein sequence ID" value="PSB15190.1"/>
    <property type="molecule type" value="Genomic_DNA"/>
</dbReference>
<evidence type="ECO:0000313" key="6">
    <source>
        <dbReference type="Proteomes" id="UP000238634"/>
    </source>
</evidence>
<evidence type="ECO:0000259" key="4">
    <source>
        <dbReference type="Pfam" id="PF02384"/>
    </source>
</evidence>
<reference evidence="5 6" key="1">
    <citation type="submission" date="2018-02" db="EMBL/GenBank/DDBJ databases">
        <authorList>
            <person name="Cohen D.B."/>
            <person name="Kent A.D."/>
        </authorList>
    </citation>
    <scope>NUCLEOTIDE SEQUENCE [LARGE SCALE GENOMIC DNA]</scope>
    <source>
        <strain evidence="5 6">ULC007</strain>
    </source>
</reference>
<keyword evidence="2 5" id="KW-0808">Transferase</keyword>
<evidence type="ECO:0000256" key="3">
    <source>
        <dbReference type="ARBA" id="ARBA00022691"/>
    </source>
</evidence>
<dbReference type="STRING" id="1920490.GCA_001895925_03280"/>
<keyword evidence="6" id="KW-1185">Reference proteome</keyword>
<reference evidence="5 6" key="2">
    <citation type="submission" date="2018-03" db="EMBL/GenBank/DDBJ databases">
        <title>The ancient ancestry and fast evolution of plastids.</title>
        <authorList>
            <person name="Moore K.R."/>
            <person name="Magnabosco C."/>
            <person name="Momper L."/>
            <person name="Gold D.A."/>
            <person name="Bosak T."/>
            <person name="Fournier G.P."/>
        </authorList>
    </citation>
    <scope>NUCLEOTIDE SEQUENCE [LARGE SCALE GENOMIC DNA]</scope>
    <source>
        <strain evidence="5 6">ULC007</strain>
    </source>
</reference>
<dbReference type="InterPro" id="IPR003356">
    <property type="entry name" value="DNA_methylase_A-5"/>
</dbReference>
<protein>
    <submittedName>
        <fullName evidence="5">SAM-dependent DNA methyltransferase</fullName>
    </submittedName>
</protein>
<accession>A0A2T1D3Z0</accession>
<evidence type="ECO:0000256" key="2">
    <source>
        <dbReference type="ARBA" id="ARBA00022679"/>
    </source>
</evidence>
<dbReference type="Gene3D" id="3.40.50.150">
    <property type="entry name" value="Vaccinia Virus protein VP39"/>
    <property type="match status" value="1"/>
</dbReference>
<dbReference type="PANTHER" id="PTHR33841:SF5">
    <property type="entry name" value="DNA METHYLASE (MODIFICATION METHYLASE) (METHYLTRANSFERASE)-RELATED"/>
    <property type="match status" value="1"/>
</dbReference>
<dbReference type="OrthoDB" id="9784823at2"/>
<feature type="domain" description="DNA methylase adenine-specific" evidence="4">
    <location>
        <begin position="8"/>
        <end position="181"/>
    </location>
</feature>
<name>A0A2T1D3Z0_9CYAN</name>
<evidence type="ECO:0000313" key="5">
    <source>
        <dbReference type="EMBL" id="PSB15190.1"/>
    </source>
</evidence>
<evidence type="ECO:0000256" key="1">
    <source>
        <dbReference type="ARBA" id="ARBA00022603"/>
    </source>
</evidence>
<sequence length="512" mass="57955">MVLLKNSRACEFGDFQTPDDLARRSLQVIKQLTIDPKSILEPTCGRGSFLLAAIAAFPTAQQSVGVEINKTHLEALQQQLIANGIDLSVQTLHADFFQMDWSEILSQLPEPILVIGNPPWVTNSMLGGLQSSNLPKKSNFQSLNGLDALTGKSNFDISEWMLLQHLEWFKQRTGIMAMLCKASVARKVLVYAWKHGYPTQSARIYKFDAMHYFRAAVDACLFVVEFGQHSFSKDCLVYDDLSDAQASHTLGYRNGVMIANIVVYDRWQHLHGSDEKCTWRSGIKHDCAKVMELEKRTDGYRNGNGITIALENIYIYPLFKSSDISNNRIVTCRKYLLVTQHLVGEDTAHIEYDAPITWRYLQDNADALAKRGSSIYQNRPPFSIFGVGDYTFRPWKVAISGFYKKVVFTAIRSVDDRPAVFDDTVYFLSCGSEDEAVFLTEILNSSIATEFLSSMIFWNDKRPITIDLLKRLNIAALATELGRENEYVACVQQIPEKRTKTSQKRRKISTSC</sequence>
<dbReference type="Proteomes" id="UP000238634">
    <property type="component" value="Unassembled WGS sequence"/>
</dbReference>
<dbReference type="GO" id="GO:0003677">
    <property type="term" value="F:DNA binding"/>
    <property type="evidence" value="ECO:0007669"/>
    <property type="project" value="InterPro"/>
</dbReference>
<dbReference type="SUPFAM" id="SSF53335">
    <property type="entry name" value="S-adenosyl-L-methionine-dependent methyltransferases"/>
    <property type="match status" value="1"/>
</dbReference>
<dbReference type="GO" id="GO:0008170">
    <property type="term" value="F:N-methyltransferase activity"/>
    <property type="evidence" value="ECO:0007669"/>
    <property type="project" value="InterPro"/>
</dbReference>
<keyword evidence="1 5" id="KW-0489">Methyltransferase</keyword>
<comment type="caution">
    <text evidence="5">The sequence shown here is derived from an EMBL/GenBank/DDBJ whole genome shotgun (WGS) entry which is preliminary data.</text>
</comment>
<dbReference type="GO" id="GO:0032259">
    <property type="term" value="P:methylation"/>
    <property type="evidence" value="ECO:0007669"/>
    <property type="project" value="UniProtKB-KW"/>
</dbReference>
<proteinExistence type="predicted"/>
<dbReference type="InterPro" id="IPR029063">
    <property type="entry name" value="SAM-dependent_MTases_sf"/>
</dbReference>
<gene>
    <name evidence="5" type="ORF">C7B65_25040</name>
</gene>
<organism evidence="5 6">
    <name type="scientific">Phormidesmis priestleyi ULC007</name>
    <dbReference type="NCBI Taxonomy" id="1920490"/>
    <lineage>
        <taxon>Bacteria</taxon>
        <taxon>Bacillati</taxon>
        <taxon>Cyanobacteriota</taxon>
        <taxon>Cyanophyceae</taxon>
        <taxon>Leptolyngbyales</taxon>
        <taxon>Leptolyngbyaceae</taxon>
        <taxon>Phormidesmis</taxon>
    </lineage>
</organism>
<dbReference type="PANTHER" id="PTHR33841">
    <property type="entry name" value="DNA METHYLTRANSFERASE YEEA-RELATED"/>
    <property type="match status" value="1"/>
</dbReference>
<dbReference type="PRINTS" id="PR00507">
    <property type="entry name" value="N12N6MTFRASE"/>
</dbReference>
<keyword evidence="3" id="KW-0949">S-adenosyl-L-methionine</keyword>
<dbReference type="RefSeq" id="WP_073075166.1">
    <property type="nucleotide sequence ID" value="NZ_MPPI01000064.1"/>
</dbReference>
<dbReference type="AlphaFoldDB" id="A0A2T1D3Z0"/>